<dbReference type="PROSITE" id="PS00028">
    <property type="entry name" value="ZINC_FINGER_C2H2_1"/>
    <property type="match status" value="4"/>
</dbReference>
<evidence type="ECO:0000256" key="4">
    <source>
        <dbReference type="ARBA" id="ARBA00022833"/>
    </source>
</evidence>
<evidence type="ECO:0000256" key="7">
    <source>
        <dbReference type="SAM" id="MobiDB-lite"/>
    </source>
</evidence>
<feature type="domain" description="C2H2-type" evidence="8">
    <location>
        <begin position="343"/>
        <end position="370"/>
    </location>
</feature>
<feature type="region of interest" description="Disordered" evidence="7">
    <location>
        <begin position="648"/>
        <end position="681"/>
    </location>
</feature>
<dbReference type="EMBL" id="SRMA01026016">
    <property type="protein sequence ID" value="TRY88910.1"/>
    <property type="molecule type" value="Genomic_DNA"/>
</dbReference>
<dbReference type="GO" id="GO:0008270">
    <property type="term" value="F:zinc ion binding"/>
    <property type="evidence" value="ECO:0007669"/>
    <property type="project" value="UniProtKB-KW"/>
</dbReference>
<dbReference type="GO" id="GO:0000978">
    <property type="term" value="F:RNA polymerase II cis-regulatory region sequence-specific DNA binding"/>
    <property type="evidence" value="ECO:0007669"/>
    <property type="project" value="TreeGrafter"/>
</dbReference>
<dbReference type="InterPro" id="IPR036236">
    <property type="entry name" value="Znf_C2H2_sf"/>
</dbReference>
<dbReference type="STRING" id="623744.A0A553QG45"/>
<name>A0A553QG45_9TELE</name>
<protein>
    <recommendedName>
        <fullName evidence="8">C2H2-type domain-containing protein</fullName>
    </recommendedName>
</protein>
<evidence type="ECO:0000256" key="3">
    <source>
        <dbReference type="ARBA" id="ARBA00022771"/>
    </source>
</evidence>
<dbReference type="SMART" id="SM00355">
    <property type="entry name" value="ZnF_C2H2"/>
    <property type="match status" value="6"/>
</dbReference>
<dbReference type="Pfam" id="PF23015">
    <property type="entry name" value="zf-WIZ"/>
    <property type="match status" value="1"/>
</dbReference>
<comment type="caution">
    <text evidence="9">The sequence shown here is derived from an EMBL/GenBank/DDBJ whole genome shotgun (WGS) entry which is preliminary data.</text>
</comment>
<proteinExistence type="predicted"/>
<feature type="compositionally biased region" description="Basic and acidic residues" evidence="7">
    <location>
        <begin position="97"/>
        <end position="107"/>
    </location>
</feature>
<accession>A0A553QG45</accession>
<dbReference type="PROSITE" id="PS50157">
    <property type="entry name" value="ZINC_FINGER_C2H2_2"/>
    <property type="match status" value="2"/>
</dbReference>
<dbReference type="EMBL" id="SRMA01026016">
    <property type="protein sequence ID" value="TRY88909.1"/>
    <property type="molecule type" value="Genomic_DNA"/>
</dbReference>
<evidence type="ECO:0000259" key="8">
    <source>
        <dbReference type="PROSITE" id="PS50157"/>
    </source>
</evidence>
<organism evidence="9 10">
    <name type="scientific">Danionella cerebrum</name>
    <dbReference type="NCBI Taxonomy" id="2873325"/>
    <lineage>
        <taxon>Eukaryota</taxon>
        <taxon>Metazoa</taxon>
        <taxon>Chordata</taxon>
        <taxon>Craniata</taxon>
        <taxon>Vertebrata</taxon>
        <taxon>Euteleostomi</taxon>
        <taxon>Actinopterygii</taxon>
        <taxon>Neopterygii</taxon>
        <taxon>Teleostei</taxon>
        <taxon>Ostariophysi</taxon>
        <taxon>Cypriniformes</taxon>
        <taxon>Danionidae</taxon>
        <taxon>Danioninae</taxon>
        <taxon>Danionella</taxon>
    </lineage>
</organism>
<comment type="subcellular location">
    <subcellularLocation>
        <location evidence="1">Nucleus</location>
    </subcellularLocation>
</comment>
<gene>
    <name evidence="9" type="ORF">DNTS_005410</name>
</gene>
<dbReference type="OrthoDB" id="8669871at2759"/>
<feature type="compositionally biased region" description="Polar residues" evidence="7">
    <location>
        <begin position="38"/>
        <end position="64"/>
    </location>
</feature>
<dbReference type="Proteomes" id="UP000316079">
    <property type="component" value="Unassembled WGS sequence"/>
</dbReference>
<keyword evidence="4" id="KW-0862">Zinc</keyword>
<feature type="domain" description="C2H2-type" evidence="8">
    <location>
        <begin position="381"/>
        <end position="408"/>
    </location>
</feature>
<dbReference type="GO" id="GO:0000981">
    <property type="term" value="F:DNA-binding transcription factor activity, RNA polymerase II-specific"/>
    <property type="evidence" value="ECO:0007669"/>
    <property type="project" value="TreeGrafter"/>
</dbReference>
<evidence type="ECO:0000256" key="1">
    <source>
        <dbReference type="ARBA" id="ARBA00004123"/>
    </source>
</evidence>
<reference evidence="9" key="2">
    <citation type="submission" date="2019-04" db="EMBL/GenBank/DDBJ databases">
        <authorList>
            <person name="Kadobianskyi M."/>
            <person name="Schulze L."/>
            <person name="Schuelke M."/>
            <person name="Judkewitz B."/>
        </authorList>
    </citation>
    <scope>NUCLEOTIDE SEQUENCE</scope>
    <source>
        <strain evidence="9">Bolton</strain>
        <tissue evidence="9">Whole-body</tissue>
    </source>
</reference>
<keyword evidence="3 6" id="KW-0863">Zinc-finger</keyword>
<keyword evidence="2" id="KW-0479">Metal-binding</keyword>
<dbReference type="PANTHER" id="PTHR24396">
    <property type="entry name" value="ZINC FINGER PROTEIN"/>
    <property type="match status" value="1"/>
</dbReference>
<dbReference type="AlphaFoldDB" id="A0A553QG45"/>
<evidence type="ECO:0000256" key="5">
    <source>
        <dbReference type="ARBA" id="ARBA00023242"/>
    </source>
</evidence>
<dbReference type="GO" id="GO:0005634">
    <property type="term" value="C:nucleus"/>
    <property type="evidence" value="ECO:0007669"/>
    <property type="project" value="UniProtKB-SubCell"/>
</dbReference>
<evidence type="ECO:0000256" key="6">
    <source>
        <dbReference type="PROSITE-ProRule" id="PRU00042"/>
    </source>
</evidence>
<dbReference type="Gene3D" id="3.30.160.60">
    <property type="entry name" value="Classic Zinc Finger"/>
    <property type="match status" value="1"/>
</dbReference>
<feature type="region of interest" description="Disordered" evidence="7">
    <location>
        <begin position="704"/>
        <end position="724"/>
    </location>
</feature>
<sequence length="1195" mass="134245">MMISCVSVADCEVSVMAAVRESTHEDKEVDSSSDDTQELTSTSSLYNNKNSLQSLPLDSHQNSLNGDQAKPFVCGSVPAAPSLPPGALVNGAASHCTSEESSVHNKDMSPQPGTDTSPEVLLPPSELQSDTRQKAEGCVLKVQAPLDVLVGEGLDNRPISRLLSRKGRKACRLWDFDSDLSESSSDDRDGLSEDLQENFMQILLKNSLGGDELRTKGEADGALLSSQRQRKTYALERASNGGEDYDSFHYASQNSLSDEDSDFESAINKEHAFRKEPESLKAYAGLRLEKFCDKSAAMKELISSEKEEGCDEGGSDVETNTYMGDKLARLKTETKTDDDPSLFPCSKCNNNFREKRHLHRHMMYHLDRNNKLRQEHAPRPFICRECGRSFRDLARLQKHMIIHQVRRERLIEQIKGFSKIDVEGRRGCLQCPQCVLGIKCRKTFIQTKAMEVEGYNHSKTSEMKGQEITPNKNTGAKSRNCTLTSNNVHSFVKDVELINRQPYYENNEPQSHSRMFDHPKSKHSSLLMPKIQRTETSSVWDRGEPNASADLKMQDVNREEDSDGFSTSLIKWSPGSPANKLSPFSPRSDKPSKLSPLPTENIDVTTGLPYVEENNQEYERPVSEKRTKYLCSFDVHLTAKTEIENKTTCLNPGTESNPKDSLTGSPSALQTPKHKIPSKRKMSIPYRNIYANISHEHLPQCESDSLQWDSSCPQEGDDSDGPQDFSKCTKVSPEWFHSSAHSDYFNEDIPDDASLSYPDNSKEEDTDEIRTFVIKEEYVESALGDDDYQQSDPYAEYIIKPMSIVGRKCCPYCTAVFESGVGLSNHVRGHLHRVGLTYDARHMVSPEQVAFQDCQPRIRRRIKSMNRPIRKDKPESKSEHTCPLCQGWFDTKTGLSNHVRGHLKRIGKPISGASKSPLCILTELLQDETEYRNIMRVLGSRPRLFKPFISKKFANSDGLFLTSSGVPVRIHHATGTAEEGHWTKISPPQVDGEGKIDNDRCSTLEDLLENTKVDHTMEVEDQLEEAKSPWTISSTFMSREPSVNLDQTCSQDKCAANKKTCIHCNTTFHSGVSLSNHLRAYARRRKIALEEGTAFDCKQITVRARPGQKRKMFPSSHIASEVVYRMTCRFCDLTFQGPQSIQEDWIKHLQRHLMHTRVPGVGAGMLEVTALCSPSPPERLLQDTQPPLSLPEGVC</sequence>
<feature type="region of interest" description="Disordered" evidence="7">
    <location>
        <begin position="505"/>
        <end position="603"/>
    </location>
</feature>
<feature type="compositionally biased region" description="Polar residues" evidence="7">
    <location>
        <begin position="648"/>
        <end position="670"/>
    </location>
</feature>
<feature type="region of interest" description="Disordered" evidence="7">
    <location>
        <begin position="90"/>
        <end position="133"/>
    </location>
</feature>
<dbReference type="FunFam" id="3.30.160.60:FF:000409">
    <property type="entry name" value="zinc finger protein 644 isoform X1"/>
    <property type="match status" value="1"/>
</dbReference>
<feature type="region of interest" description="Disordered" evidence="7">
    <location>
        <begin position="21"/>
        <end position="64"/>
    </location>
</feature>
<dbReference type="InterPro" id="IPR055125">
    <property type="entry name" value="Wiz_C_Znf"/>
</dbReference>
<evidence type="ECO:0000256" key="2">
    <source>
        <dbReference type="ARBA" id="ARBA00022723"/>
    </source>
</evidence>
<reference evidence="9 10" key="1">
    <citation type="journal article" date="2019" name="Sci. Data">
        <title>Hybrid genome assembly and annotation of Danionella translucida.</title>
        <authorList>
            <person name="Kadobianskyi M."/>
            <person name="Schulze L."/>
            <person name="Schuelke M."/>
            <person name="Judkewitz B."/>
        </authorList>
    </citation>
    <scope>NUCLEOTIDE SEQUENCE [LARGE SCALE GENOMIC DNA]</scope>
    <source>
        <strain evidence="9 10">Bolton</strain>
    </source>
</reference>
<feature type="compositionally biased region" description="Basic and acidic residues" evidence="7">
    <location>
        <begin position="21"/>
        <end position="30"/>
    </location>
</feature>
<dbReference type="InterPro" id="IPR013087">
    <property type="entry name" value="Znf_C2H2_type"/>
</dbReference>
<feature type="compositionally biased region" description="Basic residues" evidence="7">
    <location>
        <begin position="672"/>
        <end position="681"/>
    </location>
</feature>
<keyword evidence="10" id="KW-1185">Reference proteome</keyword>
<dbReference type="PANTHER" id="PTHR24396:SF25">
    <property type="entry name" value="ZINC FINGER PROTEIN 644"/>
    <property type="match status" value="1"/>
</dbReference>
<dbReference type="SUPFAM" id="SSF57667">
    <property type="entry name" value="beta-beta-alpha zinc fingers"/>
    <property type="match status" value="1"/>
</dbReference>
<keyword evidence="5" id="KW-0539">Nucleus</keyword>
<evidence type="ECO:0000313" key="9">
    <source>
        <dbReference type="EMBL" id="TRY88910.1"/>
    </source>
</evidence>
<evidence type="ECO:0000313" key="10">
    <source>
        <dbReference type="Proteomes" id="UP000316079"/>
    </source>
</evidence>
<dbReference type="InterPro" id="IPR051643">
    <property type="entry name" value="Transcr_Reg_ZincFinger"/>
</dbReference>
<feature type="compositionally biased region" description="Polar residues" evidence="7">
    <location>
        <begin position="704"/>
        <end position="713"/>
    </location>
</feature>